<dbReference type="AlphaFoldDB" id="A0ABD1C390"/>
<name>A0ABD1C390_CARAN</name>
<dbReference type="InterPro" id="IPR040404">
    <property type="entry name" value="Phylloplanin-like"/>
</dbReference>
<dbReference type="EMBL" id="JBANAX010000068">
    <property type="protein sequence ID" value="KAL1223681.1"/>
    <property type="molecule type" value="Genomic_DNA"/>
</dbReference>
<sequence>MAMLKNKHLAFSLILVCLIVVSPMAKAQLGGLGGLGINFIVISGRVSCTLNATLNGASAPPFPNATVQLQCGPLNTVVATTTTNVNGIFTFLPNQIPVPLNTLLSSCRVFVATSLASCNARLPLVNLASPLNVVGTLGNGFINIILVGPTGFIPSVPLPIN</sequence>
<feature type="signal peptide" evidence="1">
    <location>
        <begin position="1"/>
        <end position="27"/>
    </location>
</feature>
<gene>
    <name evidence="2" type="ORF">V5N11_022244</name>
</gene>
<feature type="chain" id="PRO_5044827485" evidence="1">
    <location>
        <begin position="28"/>
        <end position="161"/>
    </location>
</feature>
<accession>A0ABD1C390</accession>
<keyword evidence="3" id="KW-1185">Reference proteome</keyword>
<evidence type="ECO:0000256" key="1">
    <source>
        <dbReference type="SAM" id="SignalP"/>
    </source>
</evidence>
<dbReference type="PANTHER" id="PTHR34458">
    <property type="entry name" value="POLLEN OLE E 1 ALLERGEN AND EXTENSIN FAMILY PROTEIN-RELATED"/>
    <property type="match status" value="1"/>
</dbReference>
<evidence type="ECO:0000313" key="3">
    <source>
        <dbReference type="Proteomes" id="UP001558713"/>
    </source>
</evidence>
<keyword evidence="1" id="KW-0732">Signal</keyword>
<organism evidence="2 3">
    <name type="scientific">Cardamine amara subsp. amara</name>
    <dbReference type="NCBI Taxonomy" id="228776"/>
    <lineage>
        <taxon>Eukaryota</taxon>
        <taxon>Viridiplantae</taxon>
        <taxon>Streptophyta</taxon>
        <taxon>Embryophyta</taxon>
        <taxon>Tracheophyta</taxon>
        <taxon>Spermatophyta</taxon>
        <taxon>Magnoliopsida</taxon>
        <taxon>eudicotyledons</taxon>
        <taxon>Gunneridae</taxon>
        <taxon>Pentapetalae</taxon>
        <taxon>rosids</taxon>
        <taxon>malvids</taxon>
        <taxon>Brassicales</taxon>
        <taxon>Brassicaceae</taxon>
        <taxon>Cardamineae</taxon>
        <taxon>Cardamine</taxon>
    </lineage>
</organism>
<dbReference type="PANTHER" id="PTHR34458:SF5">
    <property type="entry name" value="POLLEN OLE E 1 ALLERGEN AND EXTENSIN FAMILY PROTEIN"/>
    <property type="match status" value="1"/>
</dbReference>
<protein>
    <submittedName>
        <fullName evidence="2">Phylloplanin</fullName>
    </submittedName>
</protein>
<comment type="caution">
    <text evidence="2">The sequence shown here is derived from an EMBL/GenBank/DDBJ whole genome shotgun (WGS) entry which is preliminary data.</text>
</comment>
<reference evidence="2 3" key="1">
    <citation type="submission" date="2024-04" db="EMBL/GenBank/DDBJ databases">
        <title>Genome assembly C_amara_ONT_v2.</title>
        <authorList>
            <person name="Yant L."/>
            <person name="Moore C."/>
            <person name="Slenker M."/>
        </authorList>
    </citation>
    <scope>NUCLEOTIDE SEQUENCE [LARGE SCALE GENOMIC DNA]</scope>
    <source>
        <tissue evidence="2">Leaf</tissue>
    </source>
</reference>
<evidence type="ECO:0000313" key="2">
    <source>
        <dbReference type="EMBL" id="KAL1223681.1"/>
    </source>
</evidence>
<proteinExistence type="predicted"/>
<dbReference type="Proteomes" id="UP001558713">
    <property type="component" value="Unassembled WGS sequence"/>
</dbReference>